<keyword evidence="3" id="KW-1185">Reference proteome</keyword>
<evidence type="ECO:0000313" key="3">
    <source>
        <dbReference type="Proteomes" id="UP000198825"/>
    </source>
</evidence>
<sequence length="176" mass="19174">MGDLIRSLVVIIIPLVLVTLFFTRNLEDAPVTVVDWQPVAAQARAEAPFPVLAPVNVPPGWRATQATWVKVGEPYLNGDPSVRNLWKLGFLTTDDVFISLTQGDLKPDELVSDQTRKGLPDGQSTVGDQTWERLVSDDGRTRSLVQRSPQVTTIVSGDLPYEGLETYAGILSTSGS</sequence>
<dbReference type="STRING" id="546874.SAMN04488544_2717"/>
<gene>
    <name evidence="2" type="ORF">SAMN04488544_2717</name>
</gene>
<name>A0A1H2MUU8_9ACTN</name>
<dbReference type="Proteomes" id="UP000198825">
    <property type="component" value="Chromosome I"/>
</dbReference>
<dbReference type="EMBL" id="LT629799">
    <property type="protein sequence ID" value="SDU96705.1"/>
    <property type="molecule type" value="Genomic_DNA"/>
</dbReference>
<evidence type="ECO:0008006" key="4">
    <source>
        <dbReference type="Google" id="ProtNLM"/>
    </source>
</evidence>
<protein>
    <recommendedName>
        <fullName evidence="4">DUF4245 domain-containing protein</fullName>
    </recommendedName>
</protein>
<accession>A0A1H2MUU8</accession>
<evidence type="ECO:0000256" key="1">
    <source>
        <dbReference type="SAM" id="Phobius"/>
    </source>
</evidence>
<keyword evidence="1" id="KW-1133">Transmembrane helix</keyword>
<keyword evidence="1" id="KW-0812">Transmembrane</keyword>
<dbReference type="Pfam" id="PF14030">
    <property type="entry name" value="DUF4245"/>
    <property type="match status" value="1"/>
</dbReference>
<keyword evidence="1" id="KW-0472">Membrane</keyword>
<dbReference type="AlphaFoldDB" id="A0A1H2MUU8"/>
<organism evidence="2 3">
    <name type="scientific">Microlunatus sagamiharensis</name>
    <dbReference type="NCBI Taxonomy" id="546874"/>
    <lineage>
        <taxon>Bacteria</taxon>
        <taxon>Bacillati</taxon>
        <taxon>Actinomycetota</taxon>
        <taxon>Actinomycetes</taxon>
        <taxon>Propionibacteriales</taxon>
        <taxon>Propionibacteriaceae</taxon>
        <taxon>Microlunatus</taxon>
    </lineage>
</organism>
<feature type="transmembrane region" description="Helical" evidence="1">
    <location>
        <begin position="7"/>
        <end position="23"/>
    </location>
</feature>
<proteinExistence type="predicted"/>
<reference evidence="3" key="1">
    <citation type="submission" date="2016-10" db="EMBL/GenBank/DDBJ databases">
        <authorList>
            <person name="Varghese N."/>
            <person name="Submissions S."/>
        </authorList>
    </citation>
    <scope>NUCLEOTIDE SEQUENCE [LARGE SCALE GENOMIC DNA]</scope>
    <source>
        <strain evidence="3">DSM 21743</strain>
    </source>
</reference>
<dbReference type="InterPro" id="IPR025339">
    <property type="entry name" value="DUF4245"/>
</dbReference>
<evidence type="ECO:0000313" key="2">
    <source>
        <dbReference type="EMBL" id="SDU96705.1"/>
    </source>
</evidence>